<keyword evidence="4 5" id="KW-0732">Signal</keyword>
<dbReference type="InterPro" id="IPR000914">
    <property type="entry name" value="SBP_5_dom"/>
</dbReference>
<sequence length="531" mass="61503">MKRLSKKSMLLVFTMLIAISFLFTGCGGDKKAKETTNVNNKTKKRDVSLKLEGGDWGEPNPYRTYPRGPGTSKTNLIYDSLIEKDEKGIIPWLAEKWEIKNNGKEYLFKIREGVKWQDGKNFTPEDVKFTFDYYKKHPPVSKSIYIGKKCFIDKVEVLKDNYIKITVNTVNAASLENLGTTRIIPKHIWEKVEDPKKFDGKEAFIGCGPYMLEDYNKERGSYKFTAFKDYWGPKQNVKTIEFIPVSDPILAFEKGDIDLVESVKPDIAKKYENNKEYKLIKGHNFFGYRLCLNMNRNPEFKDRNVRQAIAYAINEKEIIDKVMRGIGTEGSASYIPKEHIWYNKDIKKYDYNVEKAKELLKEKNINFQIIVSNKKDNLRMAELLKLQLEKAGIKVNIKSMDMKSRDAAVKSGNYETIITEHGGWGKDADVLRELYKSNNDKSGGSVINGIPGYRNEEIDKLCMKQMQEMNPDKRKEIVFQLQEKIAEEIPMIPIINTSSISVHKTDKYDGYMNMYDHFVVSHSKLTYLQRK</sequence>
<evidence type="ECO:0000259" key="6">
    <source>
        <dbReference type="Pfam" id="PF00496"/>
    </source>
</evidence>
<dbReference type="PROSITE" id="PS01040">
    <property type="entry name" value="SBP_BACTERIAL_5"/>
    <property type="match status" value="1"/>
</dbReference>
<dbReference type="Proteomes" id="UP000032250">
    <property type="component" value="Unassembled WGS sequence"/>
</dbReference>
<dbReference type="PROSITE" id="PS51257">
    <property type="entry name" value="PROKAR_LIPOPROTEIN"/>
    <property type="match status" value="1"/>
</dbReference>
<reference evidence="7 8" key="1">
    <citation type="submission" date="2014-06" db="EMBL/GenBank/DDBJ databases">
        <title>Genome characterization of distinct group I Clostridium botulinum lineages.</title>
        <authorList>
            <person name="Giordani F."/>
            <person name="Anselmo A."/>
            <person name="Fillo S."/>
            <person name="Palozzi A.M."/>
            <person name="Fortunato A."/>
            <person name="Gentile B."/>
            <person name="Ciammaruconi A."/>
            <person name="Anniballi F."/>
            <person name="De Medici D."/>
            <person name="Lista F."/>
        </authorList>
    </citation>
    <scope>NUCLEOTIDE SEQUENCE [LARGE SCALE GENOMIC DNA]</scope>
    <source>
        <strain evidence="7 8">B2 450</strain>
    </source>
</reference>
<evidence type="ECO:0000256" key="1">
    <source>
        <dbReference type="ARBA" id="ARBA00004193"/>
    </source>
</evidence>
<keyword evidence="3" id="KW-0813">Transport</keyword>
<dbReference type="Pfam" id="PF00496">
    <property type="entry name" value="SBP_bac_5"/>
    <property type="match status" value="1"/>
</dbReference>
<gene>
    <name evidence="7" type="ORF">N495_08790</name>
</gene>
<dbReference type="FunFam" id="3.10.105.10:FF:000006">
    <property type="entry name" value="Peptide ABC transporter substrate-binding protein"/>
    <property type="match status" value="1"/>
</dbReference>
<comment type="subcellular location">
    <subcellularLocation>
        <location evidence="1">Cell membrane</location>
        <topology evidence="1">Lipid-anchor</topology>
    </subcellularLocation>
</comment>
<comment type="caution">
    <text evidence="7">The sequence shown here is derived from an EMBL/GenBank/DDBJ whole genome shotgun (WGS) entry which is preliminary data.</text>
</comment>
<dbReference type="GO" id="GO:0042884">
    <property type="term" value="P:microcin transport"/>
    <property type="evidence" value="ECO:0007669"/>
    <property type="project" value="TreeGrafter"/>
</dbReference>
<proteinExistence type="inferred from homology"/>
<evidence type="ECO:0000256" key="4">
    <source>
        <dbReference type="ARBA" id="ARBA00022729"/>
    </source>
</evidence>
<dbReference type="Gene3D" id="3.40.190.10">
    <property type="entry name" value="Periplasmic binding protein-like II"/>
    <property type="match status" value="1"/>
</dbReference>
<comment type="similarity">
    <text evidence="2">Belongs to the bacterial solute-binding protein 5 family.</text>
</comment>
<dbReference type="Gene3D" id="3.10.105.10">
    <property type="entry name" value="Dipeptide-binding Protein, Domain 3"/>
    <property type="match status" value="1"/>
</dbReference>
<dbReference type="InterPro" id="IPR030678">
    <property type="entry name" value="Peptide/Ni-bd"/>
</dbReference>
<dbReference type="PANTHER" id="PTHR30290">
    <property type="entry name" value="PERIPLASMIC BINDING COMPONENT OF ABC TRANSPORTER"/>
    <property type="match status" value="1"/>
</dbReference>
<dbReference type="GO" id="GO:0030288">
    <property type="term" value="C:outer membrane-bounded periplasmic space"/>
    <property type="evidence" value="ECO:0007669"/>
    <property type="project" value="TreeGrafter"/>
</dbReference>
<evidence type="ECO:0000313" key="8">
    <source>
        <dbReference type="Proteomes" id="UP000032250"/>
    </source>
</evidence>
<feature type="chain" id="PRO_5039530994" evidence="5">
    <location>
        <begin position="26"/>
        <end position="531"/>
    </location>
</feature>
<protein>
    <submittedName>
        <fullName evidence="7">Diguanylate phosphodiesterase</fullName>
    </submittedName>
</protein>
<organism evidence="7 8">
    <name type="scientific">Clostridium botulinum B2 450</name>
    <dbReference type="NCBI Taxonomy" id="1379739"/>
    <lineage>
        <taxon>Bacteria</taxon>
        <taxon>Bacillati</taxon>
        <taxon>Bacillota</taxon>
        <taxon>Clostridia</taxon>
        <taxon>Eubacteriales</taxon>
        <taxon>Clostridiaceae</taxon>
        <taxon>Clostridium</taxon>
    </lineage>
</organism>
<dbReference type="AlphaFoldDB" id="A0A0D1BTJ1"/>
<dbReference type="PIRSF" id="PIRSF002741">
    <property type="entry name" value="MppA"/>
    <property type="match status" value="1"/>
</dbReference>
<dbReference type="PANTHER" id="PTHR30290:SF64">
    <property type="entry name" value="ABC TRANSPORTER PERIPLASMIC BINDING PROTEIN"/>
    <property type="match status" value="1"/>
</dbReference>
<feature type="signal peptide" evidence="5">
    <location>
        <begin position="1"/>
        <end position="25"/>
    </location>
</feature>
<dbReference type="GO" id="GO:0015833">
    <property type="term" value="P:peptide transport"/>
    <property type="evidence" value="ECO:0007669"/>
    <property type="project" value="TreeGrafter"/>
</dbReference>
<evidence type="ECO:0000256" key="3">
    <source>
        <dbReference type="ARBA" id="ARBA00022448"/>
    </source>
</evidence>
<evidence type="ECO:0000256" key="5">
    <source>
        <dbReference type="SAM" id="SignalP"/>
    </source>
</evidence>
<dbReference type="HOGENOM" id="CLU_017028_8_4_9"/>
<dbReference type="RefSeq" id="WP_003486134.1">
    <property type="nucleotide sequence ID" value="NZ_JXSU01000007.1"/>
</dbReference>
<dbReference type="CDD" id="cd08520">
    <property type="entry name" value="PBP2_NikA_DppA_OppA_like_21"/>
    <property type="match status" value="1"/>
</dbReference>
<dbReference type="PATRIC" id="fig|1379739.3.peg.2111"/>
<dbReference type="EMBL" id="JXSU01000007">
    <property type="protein sequence ID" value="KIS23685.1"/>
    <property type="molecule type" value="Genomic_DNA"/>
</dbReference>
<feature type="domain" description="Solute-binding protein family 5" evidence="6">
    <location>
        <begin position="89"/>
        <end position="441"/>
    </location>
</feature>
<name>A0A0D1BTJ1_CLOBO</name>
<dbReference type="OrthoDB" id="9772924at2"/>
<accession>A0A0D1BTJ1</accession>
<dbReference type="FunFam" id="3.90.76.10:FF:000004">
    <property type="entry name" value="Peptide ABC transporter substrate-binding protein"/>
    <property type="match status" value="1"/>
</dbReference>
<dbReference type="GO" id="GO:0043190">
    <property type="term" value="C:ATP-binding cassette (ABC) transporter complex"/>
    <property type="evidence" value="ECO:0007669"/>
    <property type="project" value="InterPro"/>
</dbReference>
<evidence type="ECO:0000256" key="2">
    <source>
        <dbReference type="ARBA" id="ARBA00005695"/>
    </source>
</evidence>
<dbReference type="GO" id="GO:1904680">
    <property type="term" value="F:peptide transmembrane transporter activity"/>
    <property type="evidence" value="ECO:0007669"/>
    <property type="project" value="TreeGrafter"/>
</dbReference>
<dbReference type="SUPFAM" id="SSF53850">
    <property type="entry name" value="Periplasmic binding protein-like II"/>
    <property type="match status" value="1"/>
</dbReference>
<evidence type="ECO:0000313" key="7">
    <source>
        <dbReference type="EMBL" id="KIS23685.1"/>
    </source>
</evidence>
<dbReference type="InterPro" id="IPR023765">
    <property type="entry name" value="SBP_5_CS"/>
</dbReference>
<dbReference type="Gene3D" id="3.90.76.10">
    <property type="entry name" value="Dipeptide-binding Protein, Domain 1"/>
    <property type="match status" value="1"/>
</dbReference>
<dbReference type="InterPro" id="IPR039424">
    <property type="entry name" value="SBP_5"/>
</dbReference>